<organism evidence="1 2">
    <name type="scientific">Legionella maioricensis</name>
    <dbReference type="NCBI Taxonomy" id="2896528"/>
    <lineage>
        <taxon>Bacteria</taxon>
        <taxon>Pseudomonadati</taxon>
        <taxon>Pseudomonadota</taxon>
        <taxon>Gammaproteobacteria</taxon>
        <taxon>Legionellales</taxon>
        <taxon>Legionellaceae</taxon>
        <taxon>Legionella</taxon>
    </lineage>
</organism>
<reference evidence="1" key="1">
    <citation type="submission" date="2021-11" db="EMBL/GenBank/DDBJ databases">
        <title>Legionella maioricencis sp. nov., a new species isolated from hot water samples in Mallorca.</title>
        <authorList>
            <person name="Crespi S."/>
            <person name="Drasar V."/>
            <person name="Salva-Serra F."/>
            <person name="Jaen-Luchoro D."/>
            <person name="Pineiro-Iglesias B."/>
            <person name="Aliaga F."/>
            <person name="Fernandez-Juarez V."/>
            <person name="Coll G."/>
            <person name="Moore E.R.B."/>
            <person name="Bennasar-Figueras A."/>
        </authorList>
    </citation>
    <scope>NUCLEOTIDE SEQUENCE</scope>
    <source>
        <strain evidence="1">HCPI-6</strain>
    </source>
</reference>
<comment type="caution">
    <text evidence="1">The sequence shown here is derived from an EMBL/GenBank/DDBJ whole genome shotgun (WGS) entry which is preliminary data.</text>
</comment>
<accession>A0A9X2D2M8</accession>
<protein>
    <submittedName>
        <fullName evidence="1">Uncharacterized protein</fullName>
    </submittedName>
</protein>
<dbReference type="RefSeq" id="WP_250421473.1">
    <property type="nucleotide sequence ID" value="NZ_JAJKBJ010000012.1"/>
</dbReference>
<dbReference type="AlphaFoldDB" id="A0A9X2D2M8"/>
<proteinExistence type="predicted"/>
<dbReference type="Proteomes" id="UP001139721">
    <property type="component" value="Unassembled WGS sequence"/>
</dbReference>
<dbReference type="EMBL" id="JAJKBJ010000012">
    <property type="protein sequence ID" value="MCL9684567.1"/>
    <property type="molecule type" value="Genomic_DNA"/>
</dbReference>
<sequence>MKKFSKAHFSKAQRKVDKKISLEELNNISGGSEGLLPGVILPGRRRDVDEIIDSLRNK</sequence>
<keyword evidence="2" id="KW-1185">Reference proteome</keyword>
<evidence type="ECO:0000313" key="2">
    <source>
        <dbReference type="Proteomes" id="UP001139721"/>
    </source>
</evidence>
<evidence type="ECO:0000313" key="1">
    <source>
        <dbReference type="EMBL" id="MCL9684567.1"/>
    </source>
</evidence>
<gene>
    <name evidence="1" type="ORF">LOX96_10720</name>
</gene>
<name>A0A9X2D2M8_9GAMM</name>